<evidence type="ECO:0000313" key="1">
    <source>
        <dbReference type="EMBL" id="QDV87330.1"/>
    </source>
</evidence>
<sequence>MTGHVSRFGLPSWTARGRTTSESCQLRAEFTMLFNGRSAWLREFIVMTWAKIPGAFRCLTNRNANAHPPQMIFCGCGCYRASHSVVHPLKKGATRCRRNDGHLRRIYRVAARPTGATRRIPPHEIPGAAATHLYPARMPVERLQDIPGHNSLELTQLNILEDETAINGSHSPFDPLMG</sequence>
<reference evidence="1 2" key="1">
    <citation type="submission" date="2019-02" db="EMBL/GenBank/DDBJ databases">
        <title>Deep-cultivation of Planctomycetes and their phenomic and genomic characterization uncovers novel biology.</title>
        <authorList>
            <person name="Wiegand S."/>
            <person name="Jogler M."/>
            <person name="Boedeker C."/>
            <person name="Pinto D."/>
            <person name="Vollmers J."/>
            <person name="Rivas-Marin E."/>
            <person name="Kohn T."/>
            <person name="Peeters S.H."/>
            <person name="Heuer A."/>
            <person name="Rast P."/>
            <person name="Oberbeckmann S."/>
            <person name="Bunk B."/>
            <person name="Jeske O."/>
            <person name="Meyerdierks A."/>
            <person name="Storesund J.E."/>
            <person name="Kallscheuer N."/>
            <person name="Luecker S."/>
            <person name="Lage O.M."/>
            <person name="Pohl T."/>
            <person name="Merkel B.J."/>
            <person name="Hornburger P."/>
            <person name="Mueller R.-W."/>
            <person name="Bruemmer F."/>
            <person name="Labrenz M."/>
            <person name="Spormann A.M."/>
            <person name="Op den Camp H."/>
            <person name="Overmann J."/>
            <person name="Amann R."/>
            <person name="Jetten M.S.M."/>
            <person name="Mascher T."/>
            <person name="Medema M.H."/>
            <person name="Devos D.P."/>
            <person name="Kaster A.-K."/>
            <person name="Ovreas L."/>
            <person name="Rohde M."/>
            <person name="Galperin M.Y."/>
            <person name="Jogler C."/>
        </authorList>
    </citation>
    <scope>NUCLEOTIDE SEQUENCE [LARGE SCALE GENOMIC DNA]</scope>
    <source>
        <strain evidence="1 2">TBK1r</strain>
    </source>
</reference>
<dbReference type="SUPFAM" id="SSF56349">
    <property type="entry name" value="DNA breaking-rejoining enzymes"/>
    <property type="match status" value="1"/>
</dbReference>
<proteinExistence type="predicted"/>
<gene>
    <name evidence="1" type="ORF">TBK1r_63600</name>
</gene>
<evidence type="ECO:0000313" key="2">
    <source>
        <dbReference type="Proteomes" id="UP000318081"/>
    </source>
</evidence>
<keyword evidence="2" id="KW-1185">Reference proteome</keyword>
<organism evidence="1 2">
    <name type="scientific">Stieleria magnilauensis</name>
    <dbReference type="NCBI Taxonomy" id="2527963"/>
    <lineage>
        <taxon>Bacteria</taxon>
        <taxon>Pseudomonadati</taxon>
        <taxon>Planctomycetota</taxon>
        <taxon>Planctomycetia</taxon>
        <taxon>Pirellulales</taxon>
        <taxon>Pirellulaceae</taxon>
        <taxon>Stieleria</taxon>
    </lineage>
</organism>
<dbReference type="EMBL" id="CP036432">
    <property type="protein sequence ID" value="QDV87330.1"/>
    <property type="molecule type" value="Genomic_DNA"/>
</dbReference>
<name>A0ABX5XZ65_9BACT</name>
<protein>
    <submittedName>
        <fullName evidence="1">Uncharacterized protein</fullName>
    </submittedName>
</protein>
<accession>A0ABX5XZ65</accession>
<dbReference type="Proteomes" id="UP000318081">
    <property type="component" value="Chromosome"/>
</dbReference>
<dbReference type="InterPro" id="IPR011010">
    <property type="entry name" value="DNA_brk_join_enz"/>
</dbReference>